<dbReference type="AlphaFoldDB" id="A0A379XIH5"/>
<sequence>MREVCIGKTYPYITHLRMLGRFIKPSPFFQLVNPLIQIAIIIIRGNPDNSAGTMNKKSPQMPVAFFRHIYQHLPVTTAVLARNQTKPVCKVTTIFKFSSFANLGNNCSGRFRTNAFNFSNALTGFGLCEYNIYLFIKKGYTTTRVVKEIIEFCNRSTHSGAQSIFCILGDQWNGTTNS</sequence>
<dbReference type="EMBL" id="UGWZ01000002">
    <property type="protein sequence ID" value="SUH95462.1"/>
    <property type="molecule type" value="Genomic_DNA"/>
</dbReference>
<protein>
    <submittedName>
        <fullName evidence="1">Uncharacterized protein</fullName>
    </submittedName>
</protein>
<gene>
    <name evidence="1" type="ORF">NCTC7295_05683</name>
</gene>
<name>A0A379XIH5_SALER</name>
<proteinExistence type="predicted"/>
<dbReference type="Proteomes" id="UP000254124">
    <property type="component" value="Unassembled WGS sequence"/>
</dbReference>
<organism evidence="1 2">
    <name type="scientific">Salmonella enterica subsp. arizonae</name>
    <dbReference type="NCBI Taxonomy" id="59203"/>
    <lineage>
        <taxon>Bacteria</taxon>
        <taxon>Pseudomonadati</taxon>
        <taxon>Pseudomonadota</taxon>
        <taxon>Gammaproteobacteria</taxon>
        <taxon>Enterobacterales</taxon>
        <taxon>Enterobacteriaceae</taxon>
        <taxon>Salmonella</taxon>
    </lineage>
</organism>
<reference evidence="1 2" key="1">
    <citation type="submission" date="2018-06" db="EMBL/GenBank/DDBJ databases">
        <authorList>
            <consortium name="Pathogen Informatics"/>
            <person name="Doyle S."/>
        </authorList>
    </citation>
    <scope>NUCLEOTIDE SEQUENCE [LARGE SCALE GENOMIC DNA]</scope>
    <source>
        <strain evidence="1 2">NCTC7295</strain>
    </source>
</reference>
<evidence type="ECO:0000313" key="1">
    <source>
        <dbReference type="EMBL" id="SUH95462.1"/>
    </source>
</evidence>
<evidence type="ECO:0000313" key="2">
    <source>
        <dbReference type="Proteomes" id="UP000254124"/>
    </source>
</evidence>
<accession>A0A379XIH5</accession>